<evidence type="ECO:0000313" key="1">
    <source>
        <dbReference type="EMBL" id="KAL1230361.1"/>
    </source>
</evidence>
<proteinExistence type="predicted"/>
<comment type="caution">
    <text evidence="1">The sequence shown here is derived from an EMBL/GenBank/DDBJ whole genome shotgun (WGS) entry which is preliminary data.</text>
</comment>
<sequence>MVSWFVKACRVQANRKRTAITLSIHPIKAVGWHNNTVAGMKLFINDRWFQNHLELGKFDGHLFHFLHLGAPIIIMTNNGSVGKLKAASIQRLNAFQRFAPLHQKELIAKLRDDLWNKANKRCVVDVVKIMQKLLEQKKKKLTSPEGLVDEQFLHKTTLVKLPNQ</sequence>
<evidence type="ECO:0000313" key="2">
    <source>
        <dbReference type="Proteomes" id="UP001558632"/>
    </source>
</evidence>
<dbReference type="Proteomes" id="UP001558632">
    <property type="component" value="Unassembled WGS sequence"/>
</dbReference>
<keyword evidence="2" id="KW-1185">Reference proteome</keyword>
<name>A0ABR3K638_TRISP</name>
<gene>
    <name evidence="1" type="ORF">TSPI_06637</name>
</gene>
<protein>
    <submittedName>
        <fullName evidence="1">Menaquinone reductase</fullName>
    </submittedName>
</protein>
<accession>A0ABR3K638</accession>
<reference evidence="1 2" key="1">
    <citation type="submission" date="2024-07" db="EMBL/GenBank/DDBJ databases">
        <title>Enhanced genomic and transcriptomic resources for Trichinella pseudospiralis and T. spiralis underpin the discovery of pronounced molecular differences between stages and species.</title>
        <authorList>
            <person name="Pasi K.K."/>
            <person name="La Rosa G."/>
            <person name="Gomez-Morales M.A."/>
            <person name="Tosini F."/>
            <person name="Sumanam S."/>
            <person name="Young N.D."/>
            <person name="Chang B.C."/>
            <person name="Robin G.B."/>
        </authorList>
    </citation>
    <scope>NUCLEOTIDE SEQUENCE [LARGE SCALE GENOMIC DNA]</scope>
    <source>
        <strain evidence="1">ISS534</strain>
    </source>
</reference>
<organism evidence="1 2">
    <name type="scientific">Trichinella spiralis</name>
    <name type="common">Trichina worm</name>
    <dbReference type="NCBI Taxonomy" id="6334"/>
    <lineage>
        <taxon>Eukaryota</taxon>
        <taxon>Metazoa</taxon>
        <taxon>Ecdysozoa</taxon>
        <taxon>Nematoda</taxon>
        <taxon>Enoplea</taxon>
        <taxon>Dorylaimia</taxon>
        <taxon>Trichinellida</taxon>
        <taxon>Trichinellidae</taxon>
        <taxon>Trichinella</taxon>
    </lineage>
</organism>
<dbReference type="EMBL" id="JBEUSY010000476">
    <property type="protein sequence ID" value="KAL1230361.1"/>
    <property type="molecule type" value="Genomic_DNA"/>
</dbReference>